<keyword evidence="3" id="KW-0597">Phosphoprotein</keyword>
<proteinExistence type="predicted"/>
<dbReference type="Proteomes" id="UP000461010">
    <property type="component" value="Unassembled WGS sequence"/>
</dbReference>
<dbReference type="InterPro" id="IPR005467">
    <property type="entry name" value="His_kinase_dom"/>
</dbReference>
<evidence type="ECO:0000256" key="4">
    <source>
        <dbReference type="ARBA" id="ARBA00022679"/>
    </source>
</evidence>
<evidence type="ECO:0000313" key="12">
    <source>
        <dbReference type="EMBL" id="KAB7888563.1"/>
    </source>
</evidence>
<dbReference type="Pfam" id="PF08269">
    <property type="entry name" value="dCache_2"/>
    <property type="match status" value="1"/>
</dbReference>
<dbReference type="EMBL" id="WFKJ01000058">
    <property type="protein sequence ID" value="KAB7887804.1"/>
    <property type="molecule type" value="Genomic_DNA"/>
</dbReference>
<dbReference type="SUPFAM" id="SSF55874">
    <property type="entry name" value="ATPase domain of HSP90 chaperone/DNA topoisomerase II/histidine kinase"/>
    <property type="match status" value="1"/>
</dbReference>
<dbReference type="CDD" id="cd00082">
    <property type="entry name" value="HisKA"/>
    <property type="match status" value="1"/>
</dbReference>
<dbReference type="GO" id="GO:0000155">
    <property type="term" value="F:phosphorelay sensor kinase activity"/>
    <property type="evidence" value="ECO:0007669"/>
    <property type="project" value="InterPro"/>
</dbReference>
<dbReference type="Gene3D" id="3.30.565.10">
    <property type="entry name" value="Histidine kinase-like ATPase, C-terminal domain"/>
    <property type="match status" value="1"/>
</dbReference>
<keyword evidence="6" id="KW-0418">Kinase</keyword>
<keyword evidence="8" id="KW-0902">Two-component regulatory system</keyword>
<feature type="transmembrane region" description="Helical" evidence="9">
    <location>
        <begin position="12"/>
        <end position="34"/>
    </location>
</feature>
<dbReference type="Proteomes" id="UP000472839">
    <property type="component" value="Unassembled WGS sequence"/>
</dbReference>
<evidence type="ECO:0000256" key="9">
    <source>
        <dbReference type="SAM" id="Phobius"/>
    </source>
</evidence>
<evidence type="ECO:0000256" key="6">
    <source>
        <dbReference type="ARBA" id="ARBA00022777"/>
    </source>
</evidence>
<evidence type="ECO:0000256" key="8">
    <source>
        <dbReference type="ARBA" id="ARBA00023012"/>
    </source>
</evidence>
<dbReference type="SUPFAM" id="SSF47384">
    <property type="entry name" value="Homodimeric domain of signal transducing histidine kinase"/>
    <property type="match status" value="1"/>
</dbReference>
<dbReference type="AlphaFoldDB" id="A0A6L4WRX9"/>
<dbReference type="PANTHER" id="PTHR43065">
    <property type="entry name" value="SENSOR HISTIDINE KINASE"/>
    <property type="match status" value="1"/>
</dbReference>
<evidence type="ECO:0000313" key="11">
    <source>
        <dbReference type="EMBL" id="KAB7887804.1"/>
    </source>
</evidence>
<dbReference type="SMART" id="SM00388">
    <property type="entry name" value="HisKA"/>
    <property type="match status" value="1"/>
</dbReference>
<gene>
    <name evidence="11" type="ORF">GBG18_13685</name>
    <name evidence="12" type="ORF">GBG19_08630</name>
</gene>
<keyword evidence="4" id="KW-0808">Transferase</keyword>
<keyword evidence="7" id="KW-0067">ATP-binding</keyword>
<evidence type="ECO:0000256" key="2">
    <source>
        <dbReference type="ARBA" id="ARBA00012438"/>
    </source>
</evidence>
<feature type="transmembrane region" description="Helical" evidence="9">
    <location>
        <begin position="315"/>
        <end position="338"/>
    </location>
</feature>
<keyword evidence="9" id="KW-0812">Transmembrane</keyword>
<evidence type="ECO:0000256" key="5">
    <source>
        <dbReference type="ARBA" id="ARBA00022741"/>
    </source>
</evidence>
<dbReference type="CDD" id="cd18774">
    <property type="entry name" value="PDC2_HK_sensor"/>
    <property type="match status" value="1"/>
</dbReference>
<dbReference type="SMART" id="SM00387">
    <property type="entry name" value="HATPase_c"/>
    <property type="match status" value="1"/>
</dbReference>
<dbReference type="InterPro" id="IPR003594">
    <property type="entry name" value="HATPase_dom"/>
</dbReference>
<dbReference type="EC" id="2.7.13.3" evidence="2"/>
<dbReference type="EMBL" id="WFKK01000023">
    <property type="protein sequence ID" value="KAB7888563.1"/>
    <property type="molecule type" value="Genomic_DNA"/>
</dbReference>
<dbReference type="Gene3D" id="1.10.287.130">
    <property type="match status" value="1"/>
</dbReference>
<dbReference type="InterPro" id="IPR036890">
    <property type="entry name" value="HATPase_C_sf"/>
</dbReference>
<keyword evidence="9" id="KW-1133">Transmembrane helix</keyword>
<dbReference type="InterPro" id="IPR036097">
    <property type="entry name" value="HisK_dim/P_sf"/>
</dbReference>
<name>A0A6L4WRX9_9BACT</name>
<evidence type="ECO:0000313" key="14">
    <source>
        <dbReference type="Proteomes" id="UP000472839"/>
    </source>
</evidence>
<organism evidence="12 14">
    <name type="scientific">Poseidonibacter ostreae</name>
    <dbReference type="NCBI Taxonomy" id="2654171"/>
    <lineage>
        <taxon>Bacteria</taxon>
        <taxon>Pseudomonadati</taxon>
        <taxon>Campylobacterota</taxon>
        <taxon>Epsilonproteobacteria</taxon>
        <taxon>Campylobacterales</taxon>
        <taxon>Arcobacteraceae</taxon>
        <taxon>Poseidonibacter</taxon>
    </lineage>
</organism>
<feature type="domain" description="Histidine kinase" evidence="10">
    <location>
        <begin position="377"/>
        <end position="600"/>
    </location>
</feature>
<evidence type="ECO:0000256" key="7">
    <source>
        <dbReference type="ARBA" id="ARBA00022840"/>
    </source>
</evidence>
<dbReference type="Pfam" id="PF02518">
    <property type="entry name" value="HATPase_c"/>
    <property type="match status" value="1"/>
</dbReference>
<evidence type="ECO:0000259" key="10">
    <source>
        <dbReference type="PROSITE" id="PS50109"/>
    </source>
</evidence>
<dbReference type="GO" id="GO:0005524">
    <property type="term" value="F:ATP binding"/>
    <property type="evidence" value="ECO:0007669"/>
    <property type="project" value="UniProtKB-KW"/>
</dbReference>
<dbReference type="Gene3D" id="3.30.450.20">
    <property type="entry name" value="PAS domain"/>
    <property type="match status" value="1"/>
</dbReference>
<keyword evidence="9" id="KW-0472">Membrane</keyword>
<evidence type="ECO:0000256" key="1">
    <source>
        <dbReference type="ARBA" id="ARBA00000085"/>
    </source>
</evidence>
<dbReference type="PANTHER" id="PTHR43065:SF10">
    <property type="entry name" value="PEROXIDE STRESS-ACTIVATED HISTIDINE KINASE MAK3"/>
    <property type="match status" value="1"/>
</dbReference>
<dbReference type="PROSITE" id="PS50109">
    <property type="entry name" value="HIS_KIN"/>
    <property type="match status" value="1"/>
</dbReference>
<accession>A0A6L4WRX9</accession>
<comment type="caution">
    <text evidence="12">The sequence shown here is derived from an EMBL/GenBank/DDBJ whole genome shotgun (WGS) entry which is preliminary data.</text>
</comment>
<keyword evidence="13" id="KW-1185">Reference proteome</keyword>
<dbReference type="PRINTS" id="PR00344">
    <property type="entry name" value="BCTRLSENSOR"/>
</dbReference>
<protein>
    <recommendedName>
        <fullName evidence="2">histidine kinase</fullName>
        <ecNumber evidence="2">2.7.13.3</ecNumber>
    </recommendedName>
</protein>
<keyword evidence="5" id="KW-0547">Nucleotide-binding</keyword>
<dbReference type="InterPro" id="IPR004010">
    <property type="entry name" value="Double_Cache_2"/>
</dbReference>
<comment type="catalytic activity">
    <reaction evidence="1">
        <text>ATP + protein L-histidine = ADP + protein N-phospho-L-histidine.</text>
        <dbReference type="EC" id="2.7.13.3"/>
    </reaction>
</comment>
<reference evidence="13 14" key="1">
    <citation type="submission" date="2019-10" db="EMBL/GenBank/DDBJ databases">
        <title>Poseidonibacter ostreae sp. nov., isolated from the gut of the Ostrea denselamellosa.</title>
        <authorList>
            <person name="Choi A."/>
        </authorList>
    </citation>
    <scope>NUCLEOTIDE SEQUENCE [LARGE SCALE GENOMIC DNA]</scope>
    <source>
        <strain evidence="12 14">SJOD-M-33</strain>
        <strain evidence="11 13">SJOD-M-5</strain>
    </source>
</reference>
<sequence length="603" mass="70557">MKLSVNENKILNIIKFSPILFVVFISLFSSQLYLIERESDFEKEIKVTKEKYLFQNKEKIKSEIERISNFINFEKRKAMNLLKKQMEERVYQAYRIAYNIYIKEKNTSDKEKVLLLIKNVLNSMSYDDKQEYIILKDSNKNNFLEIKEKLEKFDTNSEKISFYKYFEPFDLIIGTEKNIKNYEKELQQDILLSVKSIKDDKSTYIFIFDEKGNVLSHHKDSLIGTNRYNIKNPLGKYVVKDIIEFTILNKQGYMNYSTGVNPKNLLHREKTSYIKLIDDWNWIIGTGFYHEIFNKEIEKKTNDLLLSEEKSINRIIVFFIIITLSLILISFYISRVIAEMFLDYKKRIEKEIENTIKKEKLLIQQSKMAAMGEMIGNIAHQWRQPLSTISTASTGAKIQKEMNCLSDESLNNSLTAINDSAQYLSRTIDDFRDFFNPSNNKKEEFNISEAITKALNLVNSQFASKDIEIIQNIEEYKLISVENKLIQVLINILNNARDALITTENQRRLIFINTYKKDDISYIEILDNAGGIGANTIDRIFEPYFTTKHKSLGTGIGLYMSKEIIDKHLNAILLASDEKYSYEGFEYTGARFKIDFNAESKAI</sequence>
<evidence type="ECO:0000313" key="13">
    <source>
        <dbReference type="Proteomes" id="UP000461010"/>
    </source>
</evidence>
<evidence type="ECO:0000256" key="3">
    <source>
        <dbReference type="ARBA" id="ARBA00022553"/>
    </source>
</evidence>
<dbReference type="InterPro" id="IPR003661">
    <property type="entry name" value="HisK_dim/P_dom"/>
</dbReference>
<dbReference type="Pfam" id="PF00512">
    <property type="entry name" value="HisKA"/>
    <property type="match status" value="1"/>
</dbReference>
<dbReference type="RefSeq" id="WP_152191949.1">
    <property type="nucleotide sequence ID" value="NZ_WFKI01000013.1"/>
</dbReference>
<dbReference type="InterPro" id="IPR004358">
    <property type="entry name" value="Sig_transdc_His_kin-like_C"/>
</dbReference>